<dbReference type="InterPro" id="IPR049470">
    <property type="entry name" value="TRM61_C"/>
</dbReference>
<evidence type="ECO:0000313" key="10">
    <source>
        <dbReference type="EMBL" id="CAH1392099.1"/>
    </source>
</evidence>
<evidence type="ECO:0000256" key="8">
    <source>
        <dbReference type="ARBA" id="ARBA00048481"/>
    </source>
</evidence>
<organism evidence="10 11">
    <name type="scientific">Nezara viridula</name>
    <name type="common">Southern green stink bug</name>
    <name type="synonym">Cimex viridulus</name>
    <dbReference type="NCBI Taxonomy" id="85310"/>
    <lineage>
        <taxon>Eukaryota</taxon>
        <taxon>Metazoa</taxon>
        <taxon>Ecdysozoa</taxon>
        <taxon>Arthropoda</taxon>
        <taxon>Hexapoda</taxon>
        <taxon>Insecta</taxon>
        <taxon>Pterygota</taxon>
        <taxon>Neoptera</taxon>
        <taxon>Paraneoptera</taxon>
        <taxon>Hemiptera</taxon>
        <taxon>Heteroptera</taxon>
        <taxon>Panheteroptera</taxon>
        <taxon>Pentatomomorpha</taxon>
        <taxon>Pentatomoidea</taxon>
        <taxon>Pentatomidae</taxon>
        <taxon>Pentatominae</taxon>
        <taxon>Nezara</taxon>
    </lineage>
</organism>
<gene>
    <name evidence="10" type="ORF">NEZAVI_LOCUS2984</name>
</gene>
<keyword evidence="6" id="KW-0819">tRNA processing</keyword>
<dbReference type="Proteomes" id="UP001152798">
    <property type="component" value="Chromosome 1"/>
</dbReference>
<accession>A0A9P0GY52</accession>
<comment type="subcellular location">
    <subcellularLocation>
        <location evidence="1">Nucleus</location>
    </subcellularLocation>
</comment>
<dbReference type="GO" id="GO:0005634">
    <property type="term" value="C:nucleus"/>
    <property type="evidence" value="ECO:0007669"/>
    <property type="project" value="UniProtKB-SubCell"/>
</dbReference>
<keyword evidence="11" id="KW-1185">Reference proteome</keyword>
<evidence type="ECO:0000256" key="5">
    <source>
        <dbReference type="ARBA" id="ARBA00022691"/>
    </source>
</evidence>
<dbReference type="Pfam" id="PF08704">
    <property type="entry name" value="GCD14"/>
    <property type="match status" value="1"/>
</dbReference>
<dbReference type="Gene3D" id="3.40.50.150">
    <property type="entry name" value="Vaccinia Virus protein VP39"/>
    <property type="match status" value="1"/>
</dbReference>
<keyword evidence="7" id="KW-0539">Nucleus</keyword>
<dbReference type="PANTHER" id="PTHR12133:SF2">
    <property type="entry name" value="TRNA (ADENINE(58)-N(1))-METHYLTRANSFERASE CATALYTIC SUBUNIT TRMT61A"/>
    <property type="match status" value="1"/>
</dbReference>
<dbReference type="SUPFAM" id="SSF53335">
    <property type="entry name" value="S-adenosyl-L-methionine-dependent methyltransferases"/>
    <property type="match status" value="1"/>
</dbReference>
<dbReference type="InterPro" id="IPR029063">
    <property type="entry name" value="SAM-dependent_MTases_sf"/>
</dbReference>
<dbReference type="GO" id="GO:0160107">
    <property type="term" value="F:tRNA (adenine(58)-N1)-methyltransferase activity"/>
    <property type="evidence" value="ECO:0007669"/>
    <property type="project" value="UniProtKB-EC"/>
</dbReference>
<dbReference type="GO" id="GO:0030488">
    <property type="term" value="P:tRNA methylation"/>
    <property type="evidence" value="ECO:0007669"/>
    <property type="project" value="InterPro"/>
</dbReference>
<evidence type="ECO:0000256" key="1">
    <source>
        <dbReference type="ARBA" id="ARBA00004123"/>
    </source>
</evidence>
<feature type="domain" description="tRNA (adenine(58)-N(1))-methyltransferase catalytic subunit TRM61 C-terminal" evidence="9">
    <location>
        <begin position="83"/>
        <end position="171"/>
    </location>
</feature>
<sequence>MVSLNVLPREHSQNIAPVSDSVADDTGLSIRRRSLSQGLSCGSLRGILRRDQVKPRYHGQRRIYADWVLQQQEVDTNFSIFICGGRICSFSPCIEQVQKTCLELRASGFVELTTMECLQRELQVANRTMPILDLEGDGTKNAARNIDRDFGEESSKESTTRRYRFSKFSSDVRGYRIYSLDDLYNQSKRKILKKLWMKSFIKQPGNLLQISAQTAGGGPISHNSISSSSVIGCKTPLPRIPSSGLAY</sequence>
<dbReference type="InterPro" id="IPR014816">
    <property type="entry name" value="tRNA_MeTrfase_Gcd14"/>
</dbReference>
<evidence type="ECO:0000256" key="6">
    <source>
        <dbReference type="ARBA" id="ARBA00022694"/>
    </source>
</evidence>
<keyword evidence="3" id="KW-0489">Methyltransferase</keyword>
<reference evidence="10" key="1">
    <citation type="submission" date="2022-01" db="EMBL/GenBank/DDBJ databases">
        <authorList>
            <person name="King R."/>
        </authorList>
    </citation>
    <scope>NUCLEOTIDE SEQUENCE</scope>
</reference>
<name>A0A9P0GY52_NEZVI</name>
<evidence type="ECO:0000259" key="9">
    <source>
        <dbReference type="Pfam" id="PF08704"/>
    </source>
</evidence>
<dbReference type="EC" id="2.1.1.220" evidence="2"/>
<comment type="catalytic activity">
    <reaction evidence="8">
        <text>an adenosine in mRNA + S-adenosyl-L-methionine = an N(1)-methyladenosine in mRNA + S-adenosyl-L-homocysteine + H(+)</text>
        <dbReference type="Rhea" id="RHEA:55392"/>
        <dbReference type="Rhea" id="RHEA-COMP:12414"/>
        <dbReference type="Rhea" id="RHEA-COMP:12415"/>
        <dbReference type="ChEBI" id="CHEBI:15378"/>
        <dbReference type="ChEBI" id="CHEBI:57856"/>
        <dbReference type="ChEBI" id="CHEBI:59789"/>
        <dbReference type="ChEBI" id="CHEBI:74411"/>
        <dbReference type="ChEBI" id="CHEBI:74491"/>
    </reaction>
</comment>
<protein>
    <recommendedName>
        <fullName evidence="2">tRNA (adenine(58)-N(1))-methyltransferase</fullName>
        <ecNumber evidence="2">2.1.1.220</ecNumber>
    </recommendedName>
</protein>
<keyword evidence="5" id="KW-0949">S-adenosyl-L-methionine</keyword>
<dbReference type="OrthoDB" id="1925287at2759"/>
<keyword evidence="4" id="KW-0808">Transferase</keyword>
<evidence type="ECO:0000313" key="11">
    <source>
        <dbReference type="Proteomes" id="UP001152798"/>
    </source>
</evidence>
<dbReference type="PROSITE" id="PS51620">
    <property type="entry name" value="SAM_TRM61"/>
    <property type="match status" value="1"/>
</dbReference>
<dbReference type="PANTHER" id="PTHR12133">
    <property type="entry name" value="TRNA (ADENINE(58)-N(1))-METHYLTRANSFERASE"/>
    <property type="match status" value="1"/>
</dbReference>
<proteinExistence type="predicted"/>
<dbReference type="GO" id="GO:0031515">
    <property type="term" value="C:tRNA (m1A) methyltransferase complex"/>
    <property type="evidence" value="ECO:0007669"/>
    <property type="project" value="InterPro"/>
</dbReference>
<evidence type="ECO:0000256" key="4">
    <source>
        <dbReference type="ARBA" id="ARBA00022679"/>
    </source>
</evidence>
<dbReference type="EMBL" id="OV725077">
    <property type="protein sequence ID" value="CAH1392099.1"/>
    <property type="molecule type" value="Genomic_DNA"/>
</dbReference>
<evidence type="ECO:0000256" key="3">
    <source>
        <dbReference type="ARBA" id="ARBA00022603"/>
    </source>
</evidence>
<dbReference type="AlphaFoldDB" id="A0A9P0GY52"/>
<evidence type="ECO:0000256" key="7">
    <source>
        <dbReference type="ARBA" id="ARBA00023242"/>
    </source>
</evidence>
<evidence type="ECO:0000256" key="2">
    <source>
        <dbReference type="ARBA" id="ARBA00012796"/>
    </source>
</evidence>